<dbReference type="NCBIfam" id="TIGR00089">
    <property type="entry name" value="MiaB/RimO family radical SAM methylthiotransferase"/>
    <property type="match status" value="1"/>
</dbReference>
<evidence type="ECO:0000256" key="3">
    <source>
        <dbReference type="ARBA" id="ARBA00013273"/>
    </source>
</evidence>
<dbReference type="OrthoDB" id="9805215at2"/>
<dbReference type="SFLD" id="SFLDG01061">
    <property type="entry name" value="methylthiotransferase"/>
    <property type="match status" value="1"/>
</dbReference>
<keyword evidence="9" id="KW-0411">Iron-sulfur</keyword>
<reference evidence="16" key="1">
    <citation type="journal article" date="2009" name="Appl. Environ. Microbiol.">
        <title>Complete genome sequence of the chemolithoautotrophic marine magnetotactic coccus strain MC-1.</title>
        <authorList>
            <person name="Schubbe S."/>
            <person name="Williams T.J."/>
            <person name="Xie G."/>
            <person name="Kiss H.E."/>
            <person name="Brettin T.S."/>
            <person name="Martinez D."/>
            <person name="Ross C.A."/>
            <person name="Schuler D."/>
            <person name="Cox B.L."/>
            <person name="Nealson K.H."/>
            <person name="Bazylinski D.A."/>
        </authorList>
    </citation>
    <scope>NUCLEOTIDE SEQUENCE [LARGE SCALE GENOMIC DNA]</scope>
    <source>
        <strain evidence="16">ATCC BAA-1437 / JCM 17883 / MC-1</strain>
    </source>
</reference>
<dbReference type="NCBIfam" id="TIGR01579">
    <property type="entry name" value="MiaB-like-C"/>
    <property type="match status" value="1"/>
</dbReference>
<comment type="cofactor">
    <cofactor evidence="1">
        <name>[4Fe-4S] cluster</name>
        <dbReference type="ChEBI" id="CHEBI:49883"/>
    </cofactor>
</comment>
<dbReference type="SFLD" id="SFLDG01082">
    <property type="entry name" value="B12-binding_domain_containing"/>
    <property type="match status" value="1"/>
</dbReference>
<sequence length="467" mass="51156">MDDHDTTKKRIAIINMGCRVNQFEGAAMQAEAAQMGYVSATADETAEVVIVNTCSVTAQSDSQARKQIRRIARENPHAQILVTGCYAQRNPQLLAELPGVALVLGNQEKRGIAKELAILEAKPLAQPATQQVAPMPRTPLRQSGLEPLAEEAPLPRWEEGPLVAADAFKGQARAFVQVQNGCDKRCTFCVIPALRGPSRSQSPQWVMAQAQSFLQAGYQELVLTGIDLGSYGREQTGQGWSLARLVEQLLSLDGLARLRLSSIDPMDMEPALIALMGRAPKLCPHLHLSMQSGDDQVLKRMHRGSTRQALLERVAQLRAVRPELVLGADLIVGFPTESEAAFEQSCDMVRRLEISLLHIFRYSARPDTPAAAIPRRFHVEDTRIKARAKQLAMVGGAVWQQVAQRRVGCHDRVLVEQSDAQGRLLGKNDSFFDVVVENTPATAGTLLPVEIVGWDADARHLLARALS</sequence>
<dbReference type="PANTHER" id="PTHR11918">
    <property type="entry name" value="RADICAL SAM PROTEINS"/>
    <property type="match status" value="1"/>
</dbReference>
<evidence type="ECO:0000256" key="1">
    <source>
        <dbReference type="ARBA" id="ARBA00001966"/>
    </source>
</evidence>
<evidence type="ECO:0000256" key="8">
    <source>
        <dbReference type="ARBA" id="ARBA00023004"/>
    </source>
</evidence>
<evidence type="ECO:0000256" key="2">
    <source>
        <dbReference type="ARBA" id="ARBA00002399"/>
    </source>
</evidence>
<protein>
    <recommendedName>
        <fullName evidence="3">tRNA (N(6)-L-threonylcarbamoyladenosine(37)-C(2))-methylthiotransferase</fullName>
        <ecNumber evidence="3">2.8.4.5</ecNumber>
    </recommendedName>
    <alternativeName>
        <fullName evidence="10">tRNA-t(6)A37 methylthiotransferase</fullName>
    </alternativeName>
</protein>
<evidence type="ECO:0000256" key="9">
    <source>
        <dbReference type="ARBA" id="ARBA00023014"/>
    </source>
</evidence>
<dbReference type="InterPro" id="IPR002792">
    <property type="entry name" value="TRAM_dom"/>
</dbReference>
<keyword evidence="16" id="KW-1185">Reference proteome</keyword>
<dbReference type="InterPro" id="IPR013848">
    <property type="entry name" value="Methylthiotransferase_N"/>
</dbReference>
<dbReference type="Proteomes" id="UP000002586">
    <property type="component" value="Chromosome"/>
</dbReference>
<gene>
    <name evidence="15" type="ordered locus">Mmc1_0976</name>
</gene>
<dbReference type="GO" id="GO:0046872">
    <property type="term" value="F:metal ion binding"/>
    <property type="evidence" value="ECO:0007669"/>
    <property type="project" value="UniProtKB-KW"/>
</dbReference>
<evidence type="ECO:0000259" key="12">
    <source>
        <dbReference type="PROSITE" id="PS50926"/>
    </source>
</evidence>
<dbReference type="EMBL" id="CP000471">
    <property type="protein sequence ID" value="ABK43494.1"/>
    <property type="molecule type" value="Genomic_DNA"/>
</dbReference>
<keyword evidence="5" id="KW-0808">Transferase</keyword>
<dbReference type="PROSITE" id="PS51918">
    <property type="entry name" value="RADICAL_SAM"/>
    <property type="match status" value="1"/>
</dbReference>
<dbReference type="AlphaFoldDB" id="A0L6A1"/>
<dbReference type="PROSITE" id="PS50926">
    <property type="entry name" value="TRAM"/>
    <property type="match status" value="1"/>
</dbReference>
<evidence type="ECO:0000256" key="7">
    <source>
        <dbReference type="ARBA" id="ARBA00022723"/>
    </source>
</evidence>
<dbReference type="EC" id="2.8.4.5" evidence="3"/>
<dbReference type="KEGG" id="mgm:Mmc1_0976"/>
<evidence type="ECO:0000313" key="15">
    <source>
        <dbReference type="EMBL" id="ABK43494.1"/>
    </source>
</evidence>
<evidence type="ECO:0000256" key="5">
    <source>
        <dbReference type="ARBA" id="ARBA00022679"/>
    </source>
</evidence>
<dbReference type="HOGENOM" id="CLU_018697_1_0_5"/>
<dbReference type="InterPro" id="IPR005839">
    <property type="entry name" value="Methylthiotransferase"/>
</dbReference>
<dbReference type="eggNOG" id="COG0621">
    <property type="taxonomic scope" value="Bacteria"/>
</dbReference>
<dbReference type="CDD" id="cd01335">
    <property type="entry name" value="Radical_SAM"/>
    <property type="match status" value="1"/>
</dbReference>
<dbReference type="Pfam" id="PF00919">
    <property type="entry name" value="UPF0004"/>
    <property type="match status" value="1"/>
</dbReference>
<dbReference type="InterPro" id="IPR038135">
    <property type="entry name" value="Methylthiotransferase_N_sf"/>
</dbReference>
<proteinExistence type="predicted"/>
<keyword evidence="6" id="KW-0949">S-adenosyl-L-methionine</keyword>
<dbReference type="Gene3D" id="3.80.30.20">
    <property type="entry name" value="tm_1862 like domain"/>
    <property type="match status" value="1"/>
</dbReference>
<feature type="domain" description="MTTase N-terminal" evidence="13">
    <location>
        <begin position="9"/>
        <end position="121"/>
    </location>
</feature>
<evidence type="ECO:0000256" key="4">
    <source>
        <dbReference type="ARBA" id="ARBA00022485"/>
    </source>
</evidence>
<dbReference type="InterPro" id="IPR007197">
    <property type="entry name" value="rSAM"/>
</dbReference>
<name>A0L6A1_MAGMM</name>
<organism evidence="15 16">
    <name type="scientific">Magnetococcus marinus (strain ATCC BAA-1437 / JCM 17883 / MC-1)</name>
    <dbReference type="NCBI Taxonomy" id="156889"/>
    <lineage>
        <taxon>Bacteria</taxon>
        <taxon>Pseudomonadati</taxon>
        <taxon>Pseudomonadota</taxon>
        <taxon>Magnetococcia</taxon>
        <taxon>Magnetococcales</taxon>
        <taxon>Magnetococcaceae</taxon>
        <taxon>Magnetococcus</taxon>
    </lineage>
</organism>
<dbReference type="Gene3D" id="3.40.50.12160">
    <property type="entry name" value="Methylthiotransferase, N-terminal domain"/>
    <property type="match status" value="1"/>
</dbReference>
<evidence type="ECO:0000256" key="10">
    <source>
        <dbReference type="ARBA" id="ARBA00031213"/>
    </source>
</evidence>
<comment type="catalytic activity">
    <reaction evidence="11">
        <text>N(6)-L-threonylcarbamoyladenosine(37) in tRNA + (sulfur carrier)-SH + AH2 + 2 S-adenosyl-L-methionine = 2-methylsulfanyl-N(6)-L-threonylcarbamoyladenosine(37) in tRNA + (sulfur carrier)-H + 5'-deoxyadenosine + L-methionine + A + S-adenosyl-L-homocysteine + 2 H(+)</text>
        <dbReference type="Rhea" id="RHEA:37075"/>
        <dbReference type="Rhea" id="RHEA-COMP:10163"/>
        <dbReference type="Rhea" id="RHEA-COMP:11092"/>
        <dbReference type="Rhea" id="RHEA-COMP:14737"/>
        <dbReference type="Rhea" id="RHEA-COMP:14739"/>
        <dbReference type="ChEBI" id="CHEBI:13193"/>
        <dbReference type="ChEBI" id="CHEBI:15378"/>
        <dbReference type="ChEBI" id="CHEBI:17319"/>
        <dbReference type="ChEBI" id="CHEBI:17499"/>
        <dbReference type="ChEBI" id="CHEBI:29917"/>
        <dbReference type="ChEBI" id="CHEBI:57844"/>
        <dbReference type="ChEBI" id="CHEBI:57856"/>
        <dbReference type="ChEBI" id="CHEBI:59789"/>
        <dbReference type="ChEBI" id="CHEBI:64428"/>
        <dbReference type="ChEBI" id="CHEBI:74418"/>
        <dbReference type="ChEBI" id="CHEBI:74420"/>
        <dbReference type="EC" id="2.8.4.5"/>
    </reaction>
</comment>
<feature type="domain" description="Radical SAM core" evidence="14">
    <location>
        <begin position="168"/>
        <end position="401"/>
    </location>
</feature>
<dbReference type="SUPFAM" id="SSF102114">
    <property type="entry name" value="Radical SAM enzymes"/>
    <property type="match status" value="1"/>
</dbReference>
<dbReference type="GO" id="GO:0035598">
    <property type="term" value="F:tRNA (N(6)-L-threonylcarbamoyladenosine(37)-C(2))-methylthiotransferase activity"/>
    <property type="evidence" value="ECO:0007669"/>
    <property type="project" value="UniProtKB-EC"/>
</dbReference>
<comment type="function">
    <text evidence="2">Catalyzes the methylthiolation of N6-threonylcarbamoyladenosine (t(6)A), leading to the formation of 2-methylthio-N6-threonylcarbamoyladenosine (ms(2)t(6)A) at position 37 in tRNAs that read codons beginning with adenine.</text>
</comment>
<reference evidence="15 16" key="2">
    <citation type="journal article" date="2012" name="Int. J. Syst. Evol. Microbiol.">
        <title>Magnetococcus marinus gen. nov., sp. nov., a marine, magnetotactic bacterium that represents a novel lineage (Magnetococcaceae fam. nov.; Magnetococcales ord. nov.) at the base of the Alphaproteobacteria.</title>
        <authorList>
            <person name="Bazylinski D.A."/>
            <person name="Williams T.J."/>
            <person name="Lefevre C.T."/>
            <person name="Berg R.J."/>
            <person name="Zhang C.L."/>
            <person name="Bowser S.S."/>
            <person name="Dean A.J."/>
            <person name="Beveridge T.J."/>
        </authorList>
    </citation>
    <scope>NUCLEOTIDE SEQUENCE [LARGE SCALE GENOMIC DNA]</scope>
    <source>
        <strain evidence="16">ATCC BAA-1437 / JCM 17883 / MC-1</strain>
    </source>
</reference>
<evidence type="ECO:0000256" key="11">
    <source>
        <dbReference type="ARBA" id="ARBA00051661"/>
    </source>
</evidence>
<evidence type="ECO:0000256" key="6">
    <source>
        <dbReference type="ARBA" id="ARBA00022691"/>
    </source>
</evidence>
<dbReference type="InterPro" id="IPR023404">
    <property type="entry name" value="rSAM_horseshoe"/>
</dbReference>
<keyword evidence="4" id="KW-0004">4Fe-4S</keyword>
<feature type="domain" description="TRAM" evidence="12">
    <location>
        <begin position="404"/>
        <end position="467"/>
    </location>
</feature>
<dbReference type="GO" id="GO:0051539">
    <property type="term" value="F:4 iron, 4 sulfur cluster binding"/>
    <property type="evidence" value="ECO:0007669"/>
    <property type="project" value="UniProtKB-KW"/>
</dbReference>
<evidence type="ECO:0000259" key="14">
    <source>
        <dbReference type="PROSITE" id="PS51918"/>
    </source>
</evidence>
<accession>A0L6A1</accession>
<keyword evidence="7" id="KW-0479">Metal-binding</keyword>
<dbReference type="RefSeq" id="WP_011712651.1">
    <property type="nucleotide sequence ID" value="NC_008576.1"/>
</dbReference>
<dbReference type="InterPro" id="IPR058240">
    <property type="entry name" value="rSAM_sf"/>
</dbReference>
<dbReference type="PROSITE" id="PS01278">
    <property type="entry name" value="MTTASE_RADICAL"/>
    <property type="match status" value="1"/>
</dbReference>
<dbReference type="InterPro" id="IPR006638">
    <property type="entry name" value="Elp3/MiaA/NifB-like_rSAM"/>
</dbReference>
<dbReference type="PROSITE" id="PS51449">
    <property type="entry name" value="MTTASE_N"/>
    <property type="match status" value="1"/>
</dbReference>
<dbReference type="InterPro" id="IPR006467">
    <property type="entry name" value="MiaB-like_bact"/>
</dbReference>
<dbReference type="STRING" id="156889.Mmc1_0976"/>
<dbReference type="Pfam" id="PF04055">
    <property type="entry name" value="Radical_SAM"/>
    <property type="match status" value="1"/>
</dbReference>
<dbReference type="SFLD" id="SFLDS00029">
    <property type="entry name" value="Radical_SAM"/>
    <property type="match status" value="1"/>
</dbReference>
<dbReference type="PANTHER" id="PTHR11918:SF45">
    <property type="entry name" value="THREONYLCARBAMOYLADENOSINE TRNA METHYLTHIOTRANSFERASE"/>
    <property type="match status" value="1"/>
</dbReference>
<keyword evidence="8" id="KW-0408">Iron</keyword>
<evidence type="ECO:0000313" key="16">
    <source>
        <dbReference type="Proteomes" id="UP000002586"/>
    </source>
</evidence>
<dbReference type="InterPro" id="IPR020612">
    <property type="entry name" value="Methylthiotransferase_CS"/>
</dbReference>
<evidence type="ECO:0000259" key="13">
    <source>
        <dbReference type="PROSITE" id="PS51449"/>
    </source>
</evidence>
<dbReference type="SMART" id="SM00729">
    <property type="entry name" value="Elp3"/>
    <property type="match status" value="1"/>
</dbReference>